<protein>
    <submittedName>
        <fullName evidence="2">Uncharacterized protein</fullName>
    </submittedName>
</protein>
<evidence type="ECO:0000313" key="2">
    <source>
        <dbReference type="EMBL" id="OAY56535.1"/>
    </source>
</evidence>
<name>A0A2C9WCK4_MANES</name>
<dbReference type="EMBL" id="CM004388">
    <property type="protein sequence ID" value="OAY56535.1"/>
    <property type="molecule type" value="Genomic_DNA"/>
</dbReference>
<proteinExistence type="predicted"/>
<sequence length="87" mass="9592">MRIPIPSPRLAFLVLLIILALSQVSSCRHLHINKGDQTSEQTAKPVFFPFSWHFPAKAPQGSGKEKISSVYGVSYKRVPGGPNPLHN</sequence>
<accession>A0A2C9WCK4</accession>
<feature type="signal peptide" evidence="1">
    <location>
        <begin position="1"/>
        <end position="27"/>
    </location>
</feature>
<evidence type="ECO:0000256" key="1">
    <source>
        <dbReference type="SAM" id="SignalP"/>
    </source>
</evidence>
<keyword evidence="1" id="KW-0732">Signal</keyword>
<dbReference type="PANTHER" id="PTHR35472:SF4">
    <property type="entry name" value="DUF19 DOMAIN-CONTAINING PROTEIN"/>
    <property type="match status" value="1"/>
</dbReference>
<gene>
    <name evidence="2" type="ORF">MANES_02G024700</name>
</gene>
<dbReference type="GO" id="GO:0045595">
    <property type="term" value="P:regulation of cell differentiation"/>
    <property type="evidence" value="ECO:0000318"/>
    <property type="project" value="GO_Central"/>
</dbReference>
<organism evidence="2">
    <name type="scientific">Manihot esculenta</name>
    <name type="common">Cassava</name>
    <name type="synonym">Jatropha manihot</name>
    <dbReference type="NCBI Taxonomy" id="3983"/>
    <lineage>
        <taxon>Eukaryota</taxon>
        <taxon>Viridiplantae</taxon>
        <taxon>Streptophyta</taxon>
        <taxon>Embryophyta</taxon>
        <taxon>Tracheophyta</taxon>
        <taxon>Spermatophyta</taxon>
        <taxon>Magnoliopsida</taxon>
        <taxon>eudicotyledons</taxon>
        <taxon>Gunneridae</taxon>
        <taxon>Pentapetalae</taxon>
        <taxon>rosids</taxon>
        <taxon>fabids</taxon>
        <taxon>Malpighiales</taxon>
        <taxon>Euphorbiaceae</taxon>
        <taxon>Crotonoideae</taxon>
        <taxon>Manihoteae</taxon>
        <taxon>Manihot</taxon>
    </lineage>
</organism>
<dbReference type="PANTHER" id="PTHR35472">
    <property type="match status" value="1"/>
</dbReference>
<reference evidence="2" key="1">
    <citation type="submission" date="2016-02" db="EMBL/GenBank/DDBJ databases">
        <title>WGS assembly of Manihot esculenta.</title>
        <authorList>
            <person name="Bredeson J.V."/>
            <person name="Prochnik S.E."/>
            <person name="Lyons J.B."/>
            <person name="Schmutz J."/>
            <person name="Grimwood J."/>
            <person name="Vrebalov J."/>
            <person name="Bart R.S."/>
            <person name="Amuge T."/>
            <person name="Ferguson M.E."/>
            <person name="Green R."/>
            <person name="Putnam N."/>
            <person name="Stites J."/>
            <person name="Rounsley S."/>
            <person name="Rokhsar D.S."/>
        </authorList>
    </citation>
    <scope>NUCLEOTIDE SEQUENCE [LARGE SCALE GENOMIC DNA]</scope>
    <source>
        <tissue evidence="2">Leaf</tissue>
    </source>
</reference>
<dbReference type="AlphaFoldDB" id="A0A2C9WCK4"/>
<feature type="chain" id="PRO_5013039335" evidence="1">
    <location>
        <begin position="28"/>
        <end position="87"/>
    </location>
</feature>
<dbReference type="InterPro" id="IPR055317">
    <property type="entry name" value="CLE14-like"/>
</dbReference>